<name>A0A392T2A0_9FABA</name>
<dbReference type="Gene3D" id="3.10.20.370">
    <property type="match status" value="1"/>
</dbReference>
<dbReference type="InterPro" id="IPR041577">
    <property type="entry name" value="RT_RNaseH_2"/>
</dbReference>
<dbReference type="Pfam" id="PF17919">
    <property type="entry name" value="RT_RNaseH_2"/>
    <property type="match status" value="1"/>
</dbReference>
<evidence type="ECO:0000313" key="3">
    <source>
        <dbReference type="Proteomes" id="UP000265520"/>
    </source>
</evidence>
<proteinExistence type="predicted"/>
<sequence length="63" mass="6978">MCDASNYAVGAILAQRVDKAAHVIYYASRTLDTAQSNYTTTEKELLAIVFALDKFRSYLLGSK</sequence>
<dbReference type="Proteomes" id="UP000265520">
    <property type="component" value="Unassembled WGS sequence"/>
</dbReference>
<reference evidence="2 3" key="1">
    <citation type="journal article" date="2018" name="Front. Plant Sci.">
        <title>Red Clover (Trifolium pratense) and Zigzag Clover (T. medium) - A Picture of Genomic Similarities and Differences.</title>
        <authorList>
            <person name="Dluhosova J."/>
            <person name="Istvanek J."/>
            <person name="Nedelnik J."/>
            <person name="Repkova J."/>
        </authorList>
    </citation>
    <scope>NUCLEOTIDE SEQUENCE [LARGE SCALE GENOMIC DNA]</scope>
    <source>
        <strain evidence="3">cv. 10/8</strain>
        <tissue evidence="2">Leaf</tissue>
    </source>
</reference>
<comment type="caution">
    <text evidence="2">The sequence shown here is derived from an EMBL/GenBank/DDBJ whole genome shotgun (WGS) entry which is preliminary data.</text>
</comment>
<dbReference type="EMBL" id="LXQA010480247">
    <property type="protein sequence ID" value="MCI54497.1"/>
    <property type="molecule type" value="Genomic_DNA"/>
</dbReference>
<keyword evidence="3" id="KW-1185">Reference proteome</keyword>
<dbReference type="AlphaFoldDB" id="A0A392T2A0"/>
<evidence type="ECO:0000313" key="2">
    <source>
        <dbReference type="EMBL" id="MCI54497.1"/>
    </source>
</evidence>
<accession>A0A392T2A0</accession>
<protein>
    <recommendedName>
        <fullName evidence="1">Reverse transcriptase/retrotransposon-derived protein RNase H-like domain-containing protein</fullName>
    </recommendedName>
</protein>
<dbReference type="InterPro" id="IPR043502">
    <property type="entry name" value="DNA/RNA_pol_sf"/>
</dbReference>
<feature type="non-terminal residue" evidence="2">
    <location>
        <position position="63"/>
    </location>
</feature>
<dbReference type="PANTHER" id="PTHR34072:SF57">
    <property type="entry name" value="RNA-DIRECTED DNA POLYMERASE"/>
    <property type="match status" value="1"/>
</dbReference>
<dbReference type="PANTHER" id="PTHR34072">
    <property type="entry name" value="ENZYMATIC POLYPROTEIN-RELATED"/>
    <property type="match status" value="1"/>
</dbReference>
<evidence type="ECO:0000259" key="1">
    <source>
        <dbReference type="Pfam" id="PF17919"/>
    </source>
</evidence>
<dbReference type="SUPFAM" id="SSF56672">
    <property type="entry name" value="DNA/RNA polymerases"/>
    <property type="match status" value="1"/>
</dbReference>
<dbReference type="FunFam" id="3.10.20.370:FF:000001">
    <property type="entry name" value="Retrovirus-related Pol polyprotein from transposon 17.6-like protein"/>
    <property type="match status" value="1"/>
</dbReference>
<organism evidence="2 3">
    <name type="scientific">Trifolium medium</name>
    <dbReference type="NCBI Taxonomy" id="97028"/>
    <lineage>
        <taxon>Eukaryota</taxon>
        <taxon>Viridiplantae</taxon>
        <taxon>Streptophyta</taxon>
        <taxon>Embryophyta</taxon>
        <taxon>Tracheophyta</taxon>
        <taxon>Spermatophyta</taxon>
        <taxon>Magnoliopsida</taxon>
        <taxon>eudicotyledons</taxon>
        <taxon>Gunneridae</taxon>
        <taxon>Pentapetalae</taxon>
        <taxon>rosids</taxon>
        <taxon>fabids</taxon>
        <taxon>Fabales</taxon>
        <taxon>Fabaceae</taxon>
        <taxon>Papilionoideae</taxon>
        <taxon>50 kb inversion clade</taxon>
        <taxon>NPAAA clade</taxon>
        <taxon>Hologalegina</taxon>
        <taxon>IRL clade</taxon>
        <taxon>Trifolieae</taxon>
        <taxon>Trifolium</taxon>
    </lineage>
</organism>
<feature type="domain" description="Reverse transcriptase/retrotransposon-derived protein RNase H-like" evidence="1">
    <location>
        <begin position="1"/>
        <end position="63"/>
    </location>
</feature>